<name>A0A2W5ND67_RHOSU</name>
<feature type="transmembrane region" description="Helical" evidence="4">
    <location>
        <begin position="131"/>
        <end position="150"/>
    </location>
</feature>
<dbReference type="AlphaFoldDB" id="A0A2W5ND67"/>
<keyword evidence="1 4" id="KW-0812">Transmembrane</keyword>
<dbReference type="PANTHER" id="PTHR23521">
    <property type="entry name" value="TRANSPORTER MFS SUPERFAMILY"/>
    <property type="match status" value="1"/>
</dbReference>
<feature type="transmembrane region" description="Helical" evidence="4">
    <location>
        <begin position="342"/>
        <end position="364"/>
    </location>
</feature>
<reference evidence="5 6" key="1">
    <citation type="submission" date="2017-08" db="EMBL/GenBank/DDBJ databases">
        <title>Infants hospitalized years apart are colonized by the same room-sourced microbial strains.</title>
        <authorList>
            <person name="Brooks B."/>
            <person name="Olm M.R."/>
            <person name="Firek B.A."/>
            <person name="Baker R."/>
            <person name="Thomas B.C."/>
            <person name="Morowitz M.J."/>
            <person name="Banfield J.F."/>
        </authorList>
    </citation>
    <scope>NUCLEOTIDE SEQUENCE [LARGE SCALE GENOMIC DNA]</scope>
    <source>
        <strain evidence="5">S2_005_002_R2_34</strain>
    </source>
</reference>
<accession>A0A2W5ND67</accession>
<feature type="transmembrane region" description="Helical" evidence="4">
    <location>
        <begin position="310"/>
        <end position="330"/>
    </location>
</feature>
<dbReference type="SUPFAM" id="SSF103473">
    <property type="entry name" value="MFS general substrate transporter"/>
    <property type="match status" value="1"/>
</dbReference>
<feature type="transmembrane region" description="Helical" evidence="4">
    <location>
        <begin position="273"/>
        <end position="298"/>
    </location>
</feature>
<dbReference type="Proteomes" id="UP000249185">
    <property type="component" value="Unassembled WGS sequence"/>
</dbReference>
<dbReference type="EMBL" id="QFPW01000005">
    <property type="protein sequence ID" value="PZQ50189.1"/>
    <property type="molecule type" value="Genomic_DNA"/>
</dbReference>
<dbReference type="InterPro" id="IPR011701">
    <property type="entry name" value="MFS"/>
</dbReference>
<dbReference type="InterPro" id="IPR036259">
    <property type="entry name" value="MFS_trans_sf"/>
</dbReference>
<gene>
    <name evidence="5" type="ORF">DI556_08990</name>
</gene>
<comment type="caution">
    <text evidence="5">The sequence shown here is derived from an EMBL/GenBank/DDBJ whole genome shotgun (WGS) entry which is preliminary data.</text>
</comment>
<feature type="transmembrane region" description="Helical" evidence="4">
    <location>
        <begin position="243"/>
        <end position="266"/>
    </location>
</feature>
<dbReference type="Gene3D" id="1.20.1250.20">
    <property type="entry name" value="MFS general substrate transporter like domains"/>
    <property type="match status" value="2"/>
</dbReference>
<feature type="transmembrane region" description="Helical" evidence="4">
    <location>
        <begin position="94"/>
        <end position="119"/>
    </location>
</feature>
<evidence type="ECO:0000256" key="1">
    <source>
        <dbReference type="ARBA" id="ARBA00022692"/>
    </source>
</evidence>
<evidence type="ECO:0008006" key="7">
    <source>
        <dbReference type="Google" id="ProtNLM"/>
    </source>
</evidence>
<evidence type="ECO:0000313" key="5">
    <source>
        <dbReference type="EMBL" id="PZQ50189.1"/>
    </source>
</evidence>
<dbReference type="PANTHER" id="PTHR23521:SF2">
    <property type="entry name" value="TRANSPORTER MFS SUPERFAMILY"/>
    <property type="match status" value="1"/>
</dbReference>
<sequence length="434" mass="43931">MLRTLASLTTLIAAASLVNLANATMTTIMPLRLLEDGASGTVVALFGAVFFLGFAIGCFSQPPLIERVGYIRAFAATAAVCTILAVVMDRLDSVKYWLALRFLMGVSLAAVFAAVDGWINGTTTDAMRGKVFATYGWCLGASAVVSQLVLTRFDGMSPGFITVLALAFNLGLVLVAMTRSAAPSTALEKEKGAEAARPAKARRGLVFTSGVSVATAIYAGLVATAILSILPATLAGGGVDDEAIGAVIGAFFLGRLLLQIPLGVVADRMDLRLLVAIIAGLTGATALVGALLVKFGLADLSPGVGRGGRLLFLAIMTTLGGLVLPLYTLANSLAFARARGLPAARVATSLLLVNSAGSVAGPLLVAGATPILGTHALPAVVGAASGLMVAAALAARRSAPPEPATVGFSFIPATSVTSSGSMAEAKYEEAPGPE</sequence>
<proteinExistence type="predicted"/>
<keyword evidence="2 4" id="KW-1133">Transmembrane helix</keyword>
<evidence type="ECO:0000313" key="6">
    <source>
        <dbReference type="Proteomes" id="UP000249185"/>
    </source>
</evidence>
<dbReference type="GO" id="GO:0022857">
    <property type="term" value="F:transmembrane transporter activity"/>
    <property type="evidence" value="ECO:0007669"/>
    <property type="project" value="InterPro"/>
</dbReference>
<protein>
    <recommendedName>
        <fullName evidence="7">Major facilitator superfamily (MFS) profile domain-containing protein</fullName>
    </recommendedName>
</protein>
<organism evidence="5 6">
    <name type="scientific">Rhodovulum sulfidophilum</name>
    <name type="common">Rhodobacter sulfidophilus</name>
    <dbReference type="NCBI Taxonomy" id="35806"/>
    <lineage>
        <taxon>Bacteria</taxon>
        <taxon>Pseudomonadati</taxon>
        <taxon>Pseudomonadota</taxon>
        <taxon>Alphaproteobacteria</taxon>
        <taxon>Rhodobacterales</taxon>
        <taxon>Paracoccaceae</taxon>
        <taxon>Rhodovulum</taxon>
    </lineage>
</organism>
<evidence type="ECO:0000256" key="4">
    <source>
        <dbReference type="SAM" id="Phobius"/>
    </source>
</evidence>
<evidence type="ECO:0000256" key="2">
    <source>
        <dbReference type="ARBA" id="ARBA00022989"/>
    </source>
</evidence>
<feature type="transmembrane region" description="Helical" evidence="4">
    <location>
        <begin position="156"/>
        <end position="177"/>
    </location>
</feature>
<keyword evidence="3 4" id="KW-0472">Membrane</keyword>
<dbReference type="Pfam" id="PF07690">
    <property type="entry name" value="MFS_1"/>
    <property type="match status" value="1"/>
</dbReference>
<feature type="transmembrane region" description="Helical" evidence="4">
    <location>
        <begin position="205"/>
        <end position="231"/>
    </location>
</feature>
<dbReference type="GO" id="GO:0005886">
    <property type="term" value="C:plasma membrane"/>
    <property type="evidence" value="ECO:0007669"/>
    <property type="project" value="TreeGrafter"/>
</dbReference>
<evidence type="ECO:0000256" key="3">
    <source>
        <dbReference type="ARBA" id="ARBA00023136"/>
    </source>
</evidence>
<feature type="transmembrane region" description="Helical" evidence="4">
    <location>
        <begin position="70"/>
        <end position="88"/>
    </location>
</feature>
<feature type="transmembrane region" description="Helical" evidence="4">
    <location>
        <begin position="376"/>
        <end position="395"/>
    </location>
</feature>
<feature type="transmembrane region" description="Helical" evidence="4">
    <location>
        <begin position="39"/>
        <end position="58"/>
    </location>
</feature>